<dbReference type="Pfam" id="PF00230">
    <property type="entry name" value="MIP"/>
    <property type="match status" value="1"/>
</dbReference>
<keyword evidence="9 11" id="KW-0472">Membrane</keyword>
<evidence type="ECO:0000256" key="8">
    <source>
        <dbReference type="ARBA" id="ARBA00022989"/>
    </source>
</evidence>
<evidence type="ECO:0000313" key="12">
    <source>
        <dbReference type="EMBL" id="KAF6006606.1"/>
    </source>
</evidence>
<keyword evidence="7" id="KW-0677">Repeat</keyword>
<keyword evidence="4 10" id="KW-0813">Transport</keyword>
<dbReference type="EMBL" id="JABCYN010000049">
    <property type="protein sequence ID" value="KAF6006606.1"/>
    <property type="molecule type" value="Genomic_DNA"/>
</dbReference>
<name>A0A7D9CYR9_DEKBR</name>
<dbReference type="GO" id="GO:0005886">
    <property type="term" value="C:plasma membrane"/>
    <property type="evidence" value="ECO:0007669"/>
    <property type="project" value="UniProtKB-SubCell"/>
</dbReference>
<feature type="transmembrane region" description="Helical" evidence="11">
    <location>
        <begin position="113"/>
        <end position="136"/>
    </location>
</feature>
<evidence type="ECO:0000256" key="2">
    <source>
        <dbReference type="ARBA" id="ARBA00004651"/>
    </source>
</evidence>
<dbReference type="PROSITE" id="PS00221">
    <property type="entry name" value="MIP"/>
    <property type="match status" value="1"/>
</dbReference>
<evidence type="ECO:0000313" key="14">
    <source>
        <dbReference type="Proteomes" id="UP000478008"/>
    </source>
</evidence>
<feature type="transmembrane region" description="Helical" evidence="11">
    <location>
        <begin position="70"/>
        <end position="92"/>
    </location>
</feature>
<dbReference type="InterPro" id="IPR023271">
    <property type="entry name" value="Aquaporin-like"/>
</dbReference>
<evidence type="ECO:0000256" key="7">
    <source>
        <dbReference type="ARBA" id="ARBA00022737"/>
    </source>
</evidence>
<dbReference type="SMR" id="A0A7D9CYR9"/>
<dbReference type="GO" id="GO:0005789">
    <property type="term" value="C:endoplasmic reticulum membrane"/>
    <property type="evidence" value="ECO:0007669"/>
    <property type="project" value="UniProtKB-SubCell"/>
</dbReference>
<feature type="transmembrane region" description="Helical" evidence="11">
    <location>
        <begin position="183"/>
        <end position="208"/>
    </location>
</feature>
<gene>
    <name evidence="13" type="primary">AQY1</name>
    <name evidence="13" type="ORF">DEBR0S4_04500G</name>
    <name evidence="12" type="ORF">HII12_005005</name>
</gene>
<reference evidence="13 14" key="1">
    <citation type="submission" date="2019-07" db="EMBL/GenBank/DDBJ databases">
        <authorList>
            <person name="Friedrich A."/>
            <person name="Schacherer J."/>
        </authorList>
    </citation>
    <scope>NUCLEOTIDE SEQUENCE [LARGE SCALE GENOMIC DNA]</scope>
</reference>
<feature type="transmembrane region" description="Helical" evidence="11">
    <location>
        <begin position="228"/>
        <end position="248"/>
    </location>
</feature>
<comment type="similarity">
    <text evidence="3 10">Belongs to the MIP/aquaporin (TC 1.A.8) family.</text>
</comment>
<proteinExistence type="inferred from homology"/>
<dbReference type="EMBL" id="CABFWN010000004">
    <property type="protein sequence ID" value="VUG18871.1"/>
    <property type="molecule type" value="Genomic_DNA"/>
</dbReference>
<evidence type="ECO:0000256" key="6">
    <source>
        <dbReference type="ARBA" id="ARBA00022692"/>
    </source>
</evidence>
<dbReference type="Gene3D" id="1.20.1080.10">
    <property type="entry name" value="Glycerol uptake facilitator protein"/>
    <property type="match status" value="1"/>
</dbReference>
<evidence type="ECO:0000256" key="9">
    <source>
        <dbReference type="ARBA" id="ARBA00023136"/>
    </source>
</evidence>
<dbReference type="InterPro" id="IPR000425">
    <property type="entry name" value="MIP"/>
</dbReference>
<dbReference type="InterPro" id="IPR034294">
    <property type="entry name" value="Aquaporin_transptr"/>
</dbReference>
<evidence type="ECO:0000313" key="13">
    <source>
        <dbReference type="EMBL" id="VUG18871.1"/>
    </source>
</evidence>
<feature type="transmembrane region" description="Helical" evidence="11">
    <location>
        <begin position="28"/>
        <end position="50"/>
    </location>
</feature>
<dbReference type="Proteomes" id="UP000478008">
    <property type="component" value="Unassembled WGS sequence"/>
</dbReference>
<dbReference type="AlphaFoldDB" id="A0A7D9CYR9"/>
<keyword evidence="8 11" id="KW-1133">Transmembrane helix</keyword>
<keyword evidence="6 10" id="KW-0812">Transmembrane</keyword>
<dbReference type="SUPFAM" id="SSF81338">
    <property type="entry name" value="Aquaporin-like"/>
    <property type="match status" value="1"/>
</dbReference>
<dbReference type="PANTHER" id="PTHR19139">
    <property type="entry name" value="AQUAPORIN TRANSPORTER"/>
    <property type="match status" value="1"/>
</dbReference>
<evidence type="ECO:0000256" key="10">
    <source>
        <dbReference type="RuleBase" id="RU000477"/>
    </source>
</evidence>
<dbReference type="InterPro" id="IPR022357">
    <property type="entry name" value="MIP_CS"/>
</dbReference>
<organism evidence="13 14">
    <name type="scientific">Dekkera bruxellensis</name>
    <name type="common">Brettanomyces custersii</name>
    <dbReference type="NCBI Taxonomy" id="5007"/>
    <lineage>
        <taxon>Eukaryota</taxon>
        <taxon>Fungi</taxon>
        <taxon>Dikarya</taxon>
        <taxon>Ascomycota</taxon>
        <taxon>Saccharomycotina</taxon>
        <taxon>Pichiomycetes</taxon>
        <taxon>Pichiales</taxon>
        <taxon>Pichiaceae</taxon>
        <taxon>Brettanomyces</taxon>
    </lineage>
</organism>
<evidence type="ECO:0000256" key="11">
    <source>
        <dbReference type="SAM" id="Phobius"/>
    </source>
</evidence>
<accession>A0A7D9CYR9</accession>
<keyword evidence="5" id="KW-1003">Cell membrane</keyword>
<sequence length="273" mass="28884">MSEQADPELGYSPAKNERKFGLSDTMRNHLIATSGEFIGTFIFLWSAYMIAQNANSDVFYGTKGSNPAKLIMISFGFGFGVMVGIVLTARVSGGHLNPAVTLSMLMAGQVTPVRALLMMVAQLVAGMAAGGAASAMTPGPVLFANALGDGVSRSRGVFIEAFGTCILCVTVLMTCAEQSFLSAWAPAAIGISLFIGHLICVYTTGAGLNPARSLGAAVAAVPDTAFPTYFWIYWIGPILGAILAWGIWKFWKILDYETCCAAPPKAKEDEIED</sequence>
<dbReference type="Proteomes" id="UP000568158">
    <property type="component" value="Unassembled WGS sequence"/>
</dbReference>
<evidence type="ECO:0000256" key="1">
    <source>
        <dbReference type="ARBA" id="ARBA00004477"/>
    </source>
</evidence>
<dbReference type="PANTHER" id="PTHR19139:SF199">
    <property type="entry name" value="MIP17260P"/>
    <property type="match status" value="1"/>
</dbReference>
<evidence type="ECO:0000256" key="4">
    <source>
        <dbReference type="ARBA" id="ARBA00022448"/>
    </source>
</evidence>
<reference evidence="12 15" key="2">
    <citation type="journal article" date="2020" name="Appl. Microbiol. Biotechnol.">
        <title>Targeted gene deletion in Brettanomyces bruxellensis with an expression-free CRISPR-Cas9 system.</title>
        <authorList>
            <person name="Varela C."/>
            <person name="Bartel C."/>
            <person name="Onetto C."/>
            <person name="Borneman A."/>
        </authorList>
    </citation>
    <scope>NUCLEOTIDE SEQUENCE [LARGE SCALE GENOMIC DNA]</scope>
    <source>
        <strain evidence="12 15">AWRI1613</strain>
    </source>
</reference>
<protein>
    <submittedName>
        <fullName evidence="13">DEBR0S4_04500g1_1</fullName>
    </submittedName>
</protein>
<evidence type="ECO:0000256" key="3">
    <source>
        <dbReference type="ARBA" id="ARBA00006175"/>
    </source>
</evidence>
<feature type="transmembrane region" description="Helical" evidence="11">
    <location>
        <begin position="156"/>
        <end position="176"/>
    </location>
</feature>
<evidence type="ECO:0000313" key="15">
    <source>
        <dbReference type="Proteomes" id="UP000568158"/>
    </source>
</evidence>
<comment type="subcellular location">
    <subcellularLocation>
        <location evidence="2">Cell membrane</location>
        <topology evidence="2">Multi-pass membrane protein</topology>
    </subcellularLocation>
    <subcellularLocation>
        <location evidence="1">Endoplasmic reticulum membrane</location>
        <topology evidence="1">Multi-pass membrane protein</topology>
    </subcellularLocation>
</comment>
<keyword evidence="14" id="KW-1185">Reference proteome</keyword>
<dbReference type="PRINTS" id="PR00783">
    <property type="entry name" value="MINTRINSICP"/>
</dbReference>
<dbReference type="FunFam" id="1.20.1080.10:FF:000014">
    <property type="entry name" value="Aquaporin 1"/>
    <property type="match status" value="1"/>
</dbReference>
<evidence type="ECO:0000256" key="5">
    <source>
        <dbReference type="ARBA" id="ARBA00022475"/>
    </source>
</evidence>
<dbReference type="GO" id="GO:0015250">
    <property type="term" value="F:water channel activity"/>
    <property type="evidence" value="ECO:0007669"/>
    <property type="project" value="TreeGrafter"/>
</dbReference>